<evidence type="ECO:0000313" key="8">
    <source>
        <dbReference type="EMBL" id="KAA2223840.1"/>
    </source>
</evidence>
<comment type="similarity">
    <text evidence="3 6">Belongs to the MoeA family.</text>
</comment>
<sequence>MNHFISVSEARKIIENQIFRTEKIELSLLEAQGFYAAEEIRATLDVPSFDNSAMDGYGFRFDDLAEYTELKVTRIIPAGISKNDFVLGRGEAVRIFTGAKIPQGVDTVVMQEKVKQNEDLIHCKNIEIQKGENIRLKASQTLSGTVIVERNTYINHAVIGFLAGFGIEKVTVYQRLKMGLVFTGNELVELGNPLSEGEIYNSNKYTLQAALAEINHQFSYIKHAEDTEEATFHAIREVLQHNDVVLITGGISVGDYDYVKPALEKLDVKELFYKIRQKPGKPLFFGTQNEKFVFALPGNPASVFSCYHQYVKPFLLGCFGRENFDEEVDFAISESYVKKKNNEQTQFLKAFYSKGNVHILNGQESYKMNSAAQANCLVEFSETATEIHIGEKVRIWKI</sequence>
<dbReference type="PROSITE" id="PS01079">
    <property type="entry name" value="MOCF_BIOSYNTHESIS_2"/>
    <property type="match status" value="1"/>
</dbReference>
<dbReference type="Gene3D" id="3.90.105.10">
    <property type="entry name" value="Molybdopterin biosynthesis moea protein, domain 2"/>
    <property type="match status" value="1"/>
</dbReference>
<keyword evidence="4 6" id="KW-0501">Molybdenum cofactor biosynthesis</keyword>
<gene>
    <name evidence="8" type="ORF">FW780_06495</name>
</gene>
<dbReference type="EMBL" id="VUNZ01000001">
    <property type="protein sequence ID" value="KAA2223840.1"/>
    <property type="molecule type" value="Genomic_DNA"/>
</dbReference>
<comment type="function">
    <text evidence="1 6">Catalyzes the insertion of molybdate into adenylated molybdopterin with the concomitant release of AMP.</text>
</comment>
<dbReference type="Pfam" id="PF00994">
    <property type="entry name" value="MoCF_biosynth"/>
    <property type="match status" value="1"/>
</dbReference>
<dbReference type="GO" id="GO:0005829">
    <property type="term" value="C:cytosol"/>
    <property type="evidence" value="ECO:0007669"/>
    <property type="project" value="TreeGrafter"/>
</dbReference>
<dbReference type="CDD" id="cd00887">
    <property type="entry name" value="MoeA"/>
    <property type="match status" value="1"/>
</dbReference>
<dbReference type="Gene3D" id="2.170.190.11">
    <property type="entry name" value="Molybdopterin biosynthesis moea protein, domain 3"/>
    <property type="match status" value="1"/>
</dbReference>
<dbReference type="Pfam" id="PF03453">
    <property type="entry name" value="MoeA_N"/>
    <property type="match status" value="1"/>
</dbReference>
<dbReference type="GO" id="GO:0006777">
    <property type="term" value="P:Mo-molybdopterin cofactor biosynthetic process"/>
    <property type="evidence" value="ECO:0007669"/>
    <property type="project" value="UniProtKB-UniRule"/>
</dbReference>
<dbReference type="SUPFAM" id="SSF63867">
    <property type="entry name" value="MoeA C-terminal domain-like"/>
    <property type="match status" value="1"/>
</dbReference>
<keyword evidence="6" id="KW-0500">Molybdenum</keyword>
<dbReference type="SUPFAM" id="SSF63882">
    <property type="entry name" value="MoeA N-terminal region -like"/>
    <property type="match status" value="1"/>
</dbReference>
<name>A0A5B2UBI8_9FLAO</name>
<proteinExistence type="inferred from homology"/>
<dbReference type="Gene3D" id="3.40.980.10">
    <property type="entry name" value="MoaB/Mog-like domain"/>
    <property type="match status" value="1"/>
</dbReference>
<keyword evidence="6 8" id="KW-0808">Transferase</keyword>
<protein>
    <recommendedName>
        <fullName evidence="6">Molybdopterin molybdenumtransferase</fullName>
        <ecNumber evidence="6">2.10.1.1</ecNumber>
    </recommendedName>
</protein>
<dbReference type="OrthoDB" id="9804758at2"/>
<evidence type="ECO:0000313" key="9">
    <source>
        <dbReference type="Proteomes" id="UP000323082"/>
    </source>
</evidence>
<dbReference type="PANTHER" id="PTHR10192:SF5">
    <property type="entry name" value="GEPHYRIN"/>
    <property type="match status" value="1"/>
</dbReference>
<dbReference type="InterPro" id="IPR005110">
    <property type="entry name" value="MoeA_linker/N"/>
</dbReference>
<reference evidence="8 9" key="1">
    <citation type="journal article" date="2015" name="Int. J. Syst. Evol. Microbiol.">
        <title>Chryseobacterium sediminis sp. nov., isolated from a river sediment.</title>
        <authorList>
            <person name="Kampfer P."/>
            <person name="Busse H.J."/>
            <person name="McInroy J.A."/>
            <person name="Glaeser S.P."/>
        </authorList>
    </citation>
    <scope>NUCLEOTIDE SEQUENCE [LARGE SCALE GENOMIC DNA]</scope>
    <source>
        <strain evidence="8 9">IMT-174</strain>
    </source>
</reference>
<comment type="caution">
    <text evidence="8">The sequence shown here is derived from an EMBL/GenBank/DDBJ whole genome shotgun (WGS) entry which is preliminary data.</text>
</comment>
<evidence type="ECO:0000256" key="3">
    <source>
        <dbReference type="ARBA" id="ARBA00010763"/>
    </source>
</evidence>
<accession>A0A5B2UBI8</accession>
<dbReference type="InterPro" id="IPR038987">
    <property type="entry name" value="MoeA-like"/>
</dbReference>
<dbReference type="InterPro" id="IPR008284">
    <property type="entry name" value="MoCF_biosynth_CS"/>
</dbReference>
<organism evidence="8 9">
    <name type="scientific">Chryseobacterium sediminis</name>
    <dbReference type="NCBI Taxonomy" id="1679494"/>
    <lineage>
        <taxon>Bacteria</taxon>
        <taxon>Pseudomonadati</taxon>
        <taxon>Bacteroidota</taxon>
        <taxon>Flavobacteriia</taxon>
        <taxon>Flavobacteriales</taxon>
        <taxon>Weeksellaceae</taxon>
        <taxon>Chryseobacterium group</taxon>
        <taxon>Chryseobacterium</taxon>
    </lineage>
</organism>
<keyword evidence="6" id="KW-0460">Magnesium</keyword>
<dbReference type="EC" id="2.10.1.1" evidence="6"/>
<dbReference type="RefSeq" id="WP_149832746.1">
    <property type="nucleotide sequence ID" value="NZ_VUNZ01000001.1"/>
</dbReference>
<feature type="domain" description="MoaB/Mog" evidence="7">
    <location>
        <begin position="179"/>
        <end position="317"/>
    </location>
</feature>
<comment type="catalytic activity">
    <reaction evidence="5">
        <text>adenylyl-molybdopterin + molybdate = Mo-molybdopterin + AMP + H(+)</text>
        <dbReference type="Rhea" id="RHEA:35047"/>
        <dbReference type="ChEBI" id="CHEBI:15378"/>
        <dbReference type="ChEBI" id="CHEBI:36264"/>
        <dbReference type="ChEBI" id="CHEBI:62727"/>
        <dbReference type="ChEBI" id="CHEBI:71302"/>
        <dbReference type="ChEBI" id="CHEBI:456215"/>
        <dbReference type="EC" id="2.10.1.1"/>
    </reaction>
</comment>
<dbReference type="InterPro" id="IPR036135">
    <property type="entry name" value="MoeA_linker/N_sf"/>
</dbReference>
<dbReference type="InterPro" id="IPR036425">
    <property type="entry name" value="MoaB/Mog-like_dom_sf"/>
</dbReference>
<evidence type="ECO:0000259" key="7">
    <source>
        <dbReference type="SMART" id="SM00852"/>
    </source>
</evidence>
<evidence type="ECO:0000256" key="1">
    <source>
        <dbReference type="ARBA" id="ARBA00002901"/>
    </source>
</evidence>
<comment type="cofactor">
    <cofactor evidence="6">
        <name>Mg(2+)</name>
        <dbReference type="ChEBI" id="CHEBI:18420"/>
    </cofactor>
</comment>
<dbReference type="GO" id="GO:0061599">
    <property type="term" value="F:molybdopterin molybdotransferase activity"/>
    <property type="evidence" value="ECO:0007669"/>
    <property type="project" value="UniProtKB-UniRule"/>
</dbReference>
<evidence type="ECO:0000256" key="4">
    <source>
        <dbReference type="ARBA" id="ARBA00023150"/>
    </source>
</evidence>
<dbReference type="InterPro" id="IPR001453">
    <property type="entry name" value="MoaB/Mog_dom"/>
</dbReference>
<evidence type="ECO:0000256" key="6">
    <source>
        <dbReference type="RuleBase" id="RU365090"/>
    </source>
</evidence>
<dbReference type="UniPathway" id="UPA00344"/>
<dbReference type="Gene3D" id="2.40.340.10">
    <property type="entry name" value="MoeA, C-terminal, domain IV"/>
    <property type="match status" value="1"/>
</dbReference>
<evidence type="ECO:0000256" key="2">
    <source>
        <dbReference type="ARBA" id="ARBA00005046"/>
    </source>
</evidence>
<dbReference type="SMART" id="SM00852">
    <property type="entry name" value="MoCF_biosynth"/>
    <property type="match status" value="1"/>
</dbReference>
<dbReference type="SUPFAM" id="SSF53218">
    <property type="entry name" value="Molybdenum cofactor biosynthesis proteins"/>
    <property type="match status" value="1"/>
</dbReference>
<comment type="pathway">
    <text evidence="2 6">Cofactor biosynthesis; molybdopterin biosynthesis.</text>
</comment>
<dbReference type="NCBIfam" id="TIGR00177">
    <property type="entry name" value="molyb_syn"/>
    <property type="match status" value="1"/>
</dbReference>
<dbReference type="GO" id="GO:0046872">
    <property type="term" value="F:metal ion binding"/>
    <property type="evidence" value="ECO:0007669"/>
    <property type="project" value="UniProtKB-UniRule"/>
</dbReference>
<dbReference type="PANTHER" id="PTHR10192">
    <property type="entry name" value="MOLYBDOPTERIN BIOSYNTHESIS PROTEIN"/>
    <property type="match status" value="1"/>
</dbReference>
<dbReference type="InterPro" id="IPR036688">
    <property type="entry name" value="MoeA_C_domain_IV_sf"/>
</dbReference>
<dbReference type="AlphaFoldDB" id="A0A5B2UBI8"/>
<keyword evidence="6" id="KW-0479">Metal-binding</keyword>
<evidence type="ECO:0000256" key="5">
    <source>
        <dbReference type="ARBA" id="ARBA00047317"/>
    </source>
</evidence>
<dbReference type="Proteomes" id="UP000323082">
    <property type="component" value="Unassembled WGS sequence"/>
</dbReference>